<dbReference type="InterPro" id="IPR037033">
    <property type="entry name" value="DNA-dir_RNAP_su2_hyb_sf"/>
</dbReference>
<dbReference type="FunFam" id="2.40.270.10:FF:000006">
    <property type="entry name" value="DNA-directed RNA polymerase subunit beta"/>
    <property type="match status" value="1"/>
</dbReference>
<dbReference type="InterPro" id="IPR007644">
    <property type="entry name" value="RNA_pol_bsu_protrusion"/>
</dbReference>
<dbReference type="SUPFAM" id="SSF64484">
    <property type="entry name" value="beta and beta-prime subunits of DNA dependent RNA-polymerase"/>
    <property type="match status" value="1"/>
</dbReference>
<evidence type="ECO:0000256" key="1">
    <source>
        <dbReference type="ARBA" id="ARBA00004123"/>
    </source>
</evidence>
<feature type="domain" description="RNA polymerase Rpb2" evidence="16">
    <location>
        <begin position="175"/>
        <end position="370"/>
    </location>
</feature>
<dbReference type="AlphaFoldDB" id="A0A7S3SPT7"/>
<feature type="domain" description="RNA polymerase beta subunit protrusion" evidence="17">
    <location>
        <begin position="26"/>
        <end position="407"/>
    </location>
</feature>
<dbReference type="EC" id="2.7.7.6" evidence="12"/>
<dbReference type="Gene3D" id="2.40.270.10">
    <property type="entry name" value="DNA-directed RNA polymerase, subunit 2, domain 6"/>
    <property type="match status" value="1"/>
</dbReference>
<reference evidence="19" key="1">
    <citation type="submission" date="2021-01" db="EMBL/GenBank/DDBJ databases">
        <authorList>
            <person name="Corre E."/>
            <person name="Pelletier E."/>
            <person name="Niang G."/>
            <person name="Scheremetjew M."/>
            <person name="Finn R."/>
            <person name="Kale V."/>
            <person name="Holt S."/>
            <person name="Cochrane G."/>
            <person name="Meng A."/>
            <person name="Brown T."/>
            <person name="Cohen L."/>
        </authorList>
    </citation>
    <scope>NUCLEOTIDE SEQUENCE</scope>
    <source>
        <strain evidence="19">379</strain>
    </source>
</reference>
<feature type="domain" description="DNA-directed RNA polymerase subunit 2 hybrid-binding" evidence="14">
    <location>
        <begin position="685"/>
        <end position="1067"/>
    </location>
</feature>
<keyword evidence="8" id="KW-0862">Zinc</keyword>
<keyword evidence="9 12" id="KW-0804">Transcription</keyword>
<dbReference type="FunFam" id="3.90.1100.10:FF:000008">
    <property type="entry name" value="DNA-directed RNA polymerase subunit beta"/>
    <property type="match status" value="1"/>
</dbReference>
<proteinExistence type="inferred from homology"/>
<evidence type="ECO:0000256" key="13">
    <source>
        <dbReference type="SAM" id="MobiDB-lite"/>
    </source>
</evidence>
<dbReference type="GO" id="GO:0008270">
    <property type="term" value="F:zinc ion binding"/>
    <property type="evidence" value="ECO:0007669"/>
    <property type="project" value="UniProtKB-KW"/>
</dbReference>
<dbReference type="InterPro" id="IPR007645">
    <property type="entry name" value="RNA_pol_Rpb2_3"/>
</dbReference>
<dbReference type="Gene3D" id="3.90.1100.10">
    <property type="match status" value="1"/>
</dbReference>
<keyword evidence="7" id="KW-0863">Zinc-finger</keyword>
<evidence type="ECO:0000313" key="19">
    <source>
        <dbReference type="EMBL" id="CAE0561181.1"/>
    </source>
</evidence>
<dbReference type="InterPro" id="IPR007642">
    <property type="entry name" value="RNA_pol_Rpb2_2"/>
</dbReference>
<feature type="domain" description="RNA polymerase Rpb2" evidence="18">
    <location>
        <begin position="457"/>
        <end position="521"/>
    </location>
</feature>
<dbReference type="Pfam" id="PF04560">
    <property type="entry name" value="RNA_pol_Rpb2_7"/>
    <property type="match status" value="1"/>
</dbReference>
<dbReference type="Pfam" id="PF04563">
    <property type="entry name" value="RNA_pol_Rpb2_1"/>
    <property type="match status" value="1"/>
</dbReference>
<feature type="region of interest" description="Disordered" evidence="13">
    <location>
        <begin position="801"/>
        <end position="825"/>
    </location>
</feature>
<evidence type="ECO:0000256" key="3">
    <source>
        <dbReference type="ARBA" id="ARBA00022478"/>
    </source>
</evidence>
<dbReference type="InterPro" id="IPR014724">
    <property type="entry name" value="RNA_pol_RPB2_OB-fold"/>
</dbReference>
<organism evidence="19">
    <name type="scientific">Emiliania huxleyi</name>
    <name type="common">Coccolithophore</name>
    <name type="synonym">Pontosphaera huxleyi</name>
    <dbReference type="NCBI Taxonomy" id="2903"/>
    <lineage>
        <taxon>Eukaryota</taxon>
        <taxon>Haptista</taxon>
        <taxon>Haptophyta</taxon>
        <taxon>Prymnesiophyceae</taxon>
        <taxon>Isochrysidales</taxon>
        <taxon>Noelaerhabdaceae</taxon>
        <taxon>Emiliania</taxon>
    </lineage>
</organism>
<dbReference type="GO" id="GO:0006351">
    <property type="term" value="P:DNA-templated transcription"/>
    <property type="evidence" value="ECO:0007669"/>
    <property type="project" value="InterPro"/>
</dbReference>
<evidence type="ECO:0000259" key="17">
    <source>
        <dbReference type="Pfam" id="PF04563"/>
    </source>
</evidence>
<comment type="subcellular location">
    <subcellularLocation>
        <location evidence="1">Nucleus</location>
    </subcellularLocation>
</comment>
<evidence type="ECO:0000256" key="10">
    <source>
        <dbReference type="ARBA" id="ARBA00023242"/>
    </source>
</evidence>
<dbReference type="Pfam" id="PF04565">
    <property type="entry name" value="RNA_pol_Rpb2_3"/>
    <property type="match status" value="1"/>
</dbReference>
<dbReference type="GO" id="GO:0003677">
    <property type="term" value="F:DNA binding"/>
    <property type="evidence" value="ECO:0007669"/>
    <property type="project" value="InterPro"/>
</dbReference>
<dbReference type="Gene3D" id="3.90.1110.10">
    <property type="entry name" value="RNA polymerase Rpb2, domain 2"/>
    <property type="match status" value="1"/>
</dbReference>
<dbReference type="GO" id="GO:0032549">
    <property type="term" value="F:ribonucleoside binding"/>
    <property type="evidence" value="ECO:0007669"/>
    <property type="project" value="InterPro"/>
</dbReference>
<evidence type="ECO:0000256" key="9">
    <source>
        <dbReference type="ARBA" id="ARBA00023163"/>
    </source>
</evidence>
<evidence type="ECO:0000259" key="14">
    <source>
        <dbReference type="Pfam" id="PF00562"/>
    </source>
</evidence>
<evidence type="ECO:0000256" key="6">
    <source>
        <dbReference type="ARBA" id="ARBA00022723"/>
    </source>
</evidence>
<evidence type="ECO:0000256" key="7">
    <source>
        <dbReference type="ARBA" id="ARBA00022771"/>
    </source>
</evidence>
<dbReference type="InterPro" id="IPR007121">
    <property type="entry name" value="RNA_pol_bsu_CS"/>
</dbReference>
<sequence>MRQLRAAVDGRGPCRPDSEVTERLRELVRPHVESFDWFVKEGLDEGVESLEPEEFESAAGSRIKLWLLEAKLYAPKSDTRKDQDLFPSECRRRGGSYTGQLRVTLRYSVDDGPPLDFDRAVGQLPVMVRSCACHLHSLSAPQLVHRREERHELGGYFISNGNERAIRLLIVPRRNHVTGIVRPSFRNRGPLFTPYATVIRCANSDQCSLTVGLHLLSSGSARLRITISKNEFFLPVVLVLRALRECSDREVYERATGGDGDDSFVADRVLEALRENRDDFGQPLATRKHCLGFLGRQFRAMLRRPPWESDEQVGALLLRRQVFIHLQHREERDRGEAKWELLMLMLQRLYALAAGRVKEDNPDSLVCQEVLLPGHLWAMMVREQLGGWVRAVANVVKRELAKPSPALPTDEKMIASALRMATSAAEPGKALGYFVATGNLRSESGLDLQQTAGFTIVAERLNYWRFLAHFRSIHRGAFFAQLRTTTVRKLLPDQWGFLCPVHTPDGSPCGLLSHLAAPCSVQVETSARGAVRSYLLPHLSAAGVALLPLGGGLPTAHYMPVLIDGEVVGFVHNDAAPHAASLLRRLKVCGATPPDPAAPLQPPPTIASLEIALILPGGSRRPPALYLAAGPARPLRPVLNVSLGRTELIGPLEQTTLRVSYGADDEGRAEASHAEVTPHNMLSLIASLTPFCDFNQSPRNMYQCQMGKQTMGVPFHAVGQRSETKAYHLHTPQSPVVRTQNFTAYGLDEYPLGTNAVIAVISYTGYDMEDAMIVNKASYDRGFAHASVRTTVEVNLNKLKTKGEPPHHRFGNLKPPEPPDDAPPTTVPKKFCESLGVDGLPEVGQLLKDGDPICAVLDLATSKHELRYHKSSGGESGGAAVVEEVRVVGGDGDWQEGGRDAPVAFIRLRYNRNPIPGDKFSSRHGQKGVLSRLWPAEDMPFTESGITPDILFNPHGFPSRMTIGMLLEMMAAKAGAAHGVTQDATPFQFSDKHRAVDYFGEQLRAAGFSYHGTEPMYSGLYGTEMEVQIFVGVVYYQRLRHMVSDKHQVRSRGPVNTLTKQPVHGRKVHGGIRLGEMERDALLAHGVAYLVHDRLFHCSDEARALVCTRCGSLLAPMMRPPEGALSGPASRETLCRACGDGGAVDAIALPYVFLYLTNELAAMNVKVKLDTRSTAALK</sequence>
<evidence type="ECO:0000259" key="18">
    <source>
        <dbReference type="Pfam" id="PF04565"/>
    </source>
</evidence>
<dbReference type="InterPro" id="IPR007120">
    <property type="entry name" value="DNA-dir_RNAP_su2_dom"/>
</dbReference>
<dbReference type="GO" id="GO:0003899">
    <property type="term" value="F:DNA-directed RNA polymerase activity"/>
    <property type="evidence" value="ECO:0007669"/>
    <property type="project" value="UniProtKB-EC"/>
</dbReference>
<evidence type="ECO:0000256" key="2">
    <source>
        <dbReference type="ARBA" id="ARBA00006835"/>
    </source>
</evidence>
<dbReference type="FunFam" id="3.90.1800.10:FF:000004">
    <property type="entry name" value="DNA-directed RNA polymerase subunit beta"/>
    <property type="match status" value="1"/>
</dbReference>
<keyword evidence="4 12" id="KW-0808">Transferase</keyword>
<dbReference type="CDD" id="cd00653">
    <property type="entry name" value="RNA_pol_B_RPB2"/>
    <property type="match status" value="1"/>
</dbReference>
<evidence type="ECO:0000256" key="12">
    <source>
        <dbReference type="RuleBase" id="RU363031"/>
    </source>
</evidence>
<comment type="similarity">
    <text evidence="2 11">Belongs to the RNA polymerase beta chain family.</text>
</comment>
<keyword evidence="10" id="KW-0539">Nucleus</keyword>
<dbReference type="Gene3D" id="3.90.1070.20">
    <property type="match status" value="1"/>
</dbReference>
<evidence type="ECO:0000259" key="15">
    <source>
        <dbReference type="Pfam" id="PF04560"/>
    </source>
</evidence>
<evidence type="ECO:0000256" key="11">
    <source>
        <dbReference type="RuleBase" id="RU000434"/>
    </source>
</evidence>
<comment type="catalytic activity">
    <reaction evidence="12">
        <text>RNA(n) + a ribonucleoside 5'-triphosphate = RNA(n+1) + diphosphate</text>
        <dbReference type="Rhea" id="RHEA:21248"/>
        <dbReference type="Rhea" id="RHEA-COMP:14527"/>
        <dbReference type="Rhea" id="RHEA-COMP:17342"/>
        <dbReference type="ChEBI" id="CHEBI:33019"/>
        <dbReference type="ChEBI" id="CHEBI:61557"/>
        <dbReference type="ChEBI" id="CHEBI:140395"/>
        <dbReference type="EC" id="2.7.7.6"/>
    </reaction>
</comment>
<dbReference type="GO" id="GO:0005634">
    <property type="term" value="C:nucleus"/>
    <property type="evidence" value="ECO:0007669"/>
    <property type="project" value="UniProtKB-SubCell"/>
</dbReference>
<dbReference type="FunFam" id="2.40.270.10:FF:000011">
    <property type="entry name" value="DNA-directed RNA polymerase subunit beta"/>
    <property type="match status" value="1"/>
</dbReference>
<name>A0A7S3SPT7_EMIHU</name>
<dbReference type="GO" id="GO:0000428">
    <property type="term" value="C:DNA-directed RNA polymerase complex"/>
    <property type="evidence" value="ECO:0007669"/>
    <property type="project" value="UniProtKB-KW"/>
</dbReference>
<protein>
    <recommendedName>
        <fullName evidence="12">DNA-directed RNA polymerase subunit beta</fullName>
        <ecNumber evidence="12">2.7.7.6</ecNumber>
    </recommendedName>
</protein>
<evidence type="ECO:0000256" key="4">
    <source>
        <dbReference type="ARBA" id="ARBA00022679"/>
    </source>
</evidence>
<dbReference type="Pfam" id="PF00562">
    <property type="entry name" value="RNA_pol_Rpb2_6"/>
    <property type="match status" value="1"/>
</dbReference>
<dbReference type="Gene3D" id="3.90.1800.10">
    <property type="entry name" value="RNA polymerase alpha subunit dimerisation domain"/>
    <property type="match status" value="1"/>
</dbReference>
<keyword evidence="3 12" id="KW-0240">DNA-directed RNA polymerase</keyword>
<comment type="function">
    <text evidence="12">DNA-dependent RNA polymerase catalyzes the transcription of DNA into RNA using the four ribonucleoside triphosphates as substrates.</text>
</comment>
<accession>A0A7S3SPT7</accession>
<dbReference type="Gene3D" id="2.40.50.150">
    <property type="match status" value="1"/>
</dbReference>
<dbReference type="PANTHER" id="PTHR20856">
    <property type="entry name" value="DNA-DIRECTED RNA POLYMERASE I SUBUNIT 2"/>
    <property type="match status" value="1"/>
</dbReference>
<evidence type="ECO:0000256" key="8">
    <source>
        <dbReference type="ARBA" id="ARBA00022833"/>
    </source>
</evidence>
<dbReference type="EMBL" id="HBIR01031752">
    <property type="protein sequence ID" value="CAE0561181.1"/>
    <property type="molecule type" value="Transcribed_RNA"/>
</dbReference>
<feature type="domain" description="RNA polymerase Rpb2" evidence="15">
    <location>
        <begin position="1070"/>
        <end position="1170"/>
    </location>
</feature>
<keyword evidence="5 12" id="KW-0548">Nucleotidyltransferase</keyword>
<dbReference type="InterPro" id="IPR007641">
    <property type="entry name" value="RNA_pol_Rpb2_7"/>
</dbReference>
<dbReference type="Pfam" id="PF04561">
    <property type="entry name" value="RNA_pol_Rpb2_2"/>
    <property type="match status" value="1"/>
</dbReference>
<evidence type="ECO:0000256" key="5">
    <source>
        <dbReference type="ARBA" id="ARBA00022695"/>
    </source>
</evidence>
<keyword evidence="6" id="KW-0479">Metal-binding</keyword>
<dbReference type="PROSITE" id="PS01166">
    <property type="entry name" value="RNA_POL_BETA"/>
    <property type="match status" value="1"/>
</dbReference>
<dbReference type="InterPro" id="IPR015712">
    <property type="entry name" value="DNA-dir_RNA_pol_su2"/>
</dbReference>
<evidence type="ECO:0000259" key="16">
    <source>
        <dbReference type="Pfam" id="PF04561"/>
    </source>
</evidence>
<dbReference type="InterPro" id="IPR037034">
    <property type="entry name" value="RNA_pol_Rpb2_2_sf"/>
</dbReference>
<gene>
    <name evidence="19" type="ORF">EHUX00137_LOCUS24634</name>
</gene>